<dbReference type="PRINTS" id="PR00455">
    <property type="entry name" value="HTHTETR"/>
</dbReference>
<protein>
    <submittedName>
        <fullName evidence="4">TetR family transcriptional regulator</fullName>
    </submittedName>
</protein>
<evidence type="ECO:0000256" key="1">
    <source>
        <dbReference type="ARBA" id="ARBA00023125"/>
    </source>
</evidence>
<dbReference type="InterPro" id="IPR049513">
    <property type="entry name" value="TetR_C_40"/>
</dbReference>
<name>A0A2S0KG77_9ACTN</name>
<gene>
    <name evidence="4" type="ORF">C6V83_10865</name>
</gene>
<dbReference type="PANTHER" id="PTHR30055:SF223">
    <property type="entry name" value="HTH-TYPE TRANSCRIPTIONAL REGULATOR UIDR"/>
    <property type="match status" value="1"/>
</dbReference>
<organism evidence="4 5">
    <name type="scientific">Gordonia iterans</name>
    <dbReference type="NCBI Taxonomy" id="1004901"/>
    <lineage>
        <taxon>Bacteria</taxon>
        <taxon>Bacillati</taxon>
        <taxon>Actinomycetota</taxon>
        <taxon>Actinomycetes</taxon>
        <taxon>Mycobacteriales</taxon>
        <taxon>Gordoniaceae</taxon>
        <taxon>Gordonia</taxon>
    </lineage>
</organism>
<proteinExistence type="predicted"/>
<dbReference type="InterPro" id="IPR050109">
    <property type="entry name" value="HTH-type_TetR-like_transc_reg"/>
</dbReference>
<dbReference type="PANTHER" id="PTHR30055">
    <property type="entry name" value="HTH-TYPE TRANSCRIPTIONAL REGULATOR RUTR"/>
    <property type="match status" value="1"/>
</dbReference>
<dbReference type="Pfam" id="PF00440">
    <property type="entry name" value="TetR_N"/>
    <property type="match status" value="1"/>
</dbReference>
<reference evidence="4 5" key="1">
    <citation type="submission" date="2018-03" db="EMBL/GenBank/DDBJ databases">
        <title>Characteristics and genome of n-alkane degrading marine bacteria Gordonia iterans isolated from crude oil contaminated in Tae-an, South Korea.</title>
        <authorList>
            <person name="Lee S.-S."/>
            <person name="Kim H."/>
        </authorList>
    </citation>
    <scope>NUCLEOTIDE SEQUENCE [LARGE SCALE GENOMIC DNA]</scope>
    <source>
        <strain evidence="4 5">Co17</strain>
    </source>
</reference>
<evidence type="ECO:0000256" key="2">
    <source>
        <dbReference type="PROSITE-ProRule" id="PRU00335"/>
    </source>
</evidence>
<dbReference type="PROSITE" id="PS50977">
    <property type="entry name" value="HTH_TETR_2"/>
    <property type="match status" value="1"/>
</dbReference>
<dbReference type="InterPro" id="IPR036271">
    <property type="entry name" value="Tet_transcr_reg_TetR-rel_C_sf"/>
</dbReference>
<feature type="DNA-binding region" description="H-T-H motif" evidence="2">
    <location>
        <begin position="40"/>
        <end position="59"/>
    </location>
</feature>
<evidence type="ECO:0000313" key="4">
    <source>
        <dbReference type="EMBL" id="AVM00698.1"/>
    </source>
</evidence>
<dbReference type="InterPro" id="IPR009057">
    <property type="entry name" value="Homeodomain-like_sf"/>
</dbReference>
<evidence type="ECO:0000313" key="5">
    <source>
        <dbReference type="Proteomes" id="UP000239814"/>
    </source>
</evidence>
<sequence length="215" mass="23390">MTTEAPAQSARKPDPRRARTRAALIAAARRLLAEGRVAVSVQEITTEAGVGFGSFYNHFDSKEDLFSEAVANTLDIWGEMRDVVVAGIDDPAEAFATSFRMIGRVQRRLPEMVRVMLNQGMSVLLTDRGLRPRALADLQRGIDSGRFSVADAEVALMMVGGALLGLMQLLDADPHLDDARISDDYTRHMLLMLGLDSTEADRLVTLPLPAAPDIG</sequence>
<keyword evidence="1 2" id="KW-0238">DNA-binding</keyword>
<dbReference type="OrthoDB" id="3481545at2"/>
<dbReference type="Pfam" id="PF21306">
    <property type="entry name" value="TetR_C_40"/>
    <property type="match status" value="1"/>
</dbReference>
<dbReference type="EMBL" id="CP027433">
    <property type="protein sequence ID" value="AVM00698.1"/>
    <property type="molecule type" value="Genomic_DNA"/>
</dbReference>
<dbReference type="SUPFAM" id="SSF46689">
    <property type="entry name" value="Homeodomain-like"/>
    <property type="match status" value="1"/>
</dbReference>
<evidence type="ECO:0000259" key="3">
    <source>
        <dbReference type="PROSITE" id="PS50977"/>
    </source>
</evidence>
<keyword evidence="5" id="KW-1185">Reference proteome</keyword>
<dbReference type="GO" id="GO:0003700">
    <property type="term" value="F:DNA-binding transcription factor activity"/>
    <property type="evidence" value="ECO:0007669"/>
    <property type="project" value="TreeGrafter"/>
</dbReference>
<dbReference type="SUPFAM" id="SSF48498">
    <property type="entry name" value="Tetracyclin repressor-like, C-terminal domain"/>
    <property type="match status" value="1"/>
</dbReference>
<feature type="domain" description="HTH tetR-type" evidence="3">
    <location>
        <begin position="18"/>
        <end position="77"/>
    </location>
</feature>
<dbReference type="RefSeq" id="WP_105942414.1">
    <property type="nucleotide sequence ID" value="NZ_CP027433.1"/>
</dbReference>
<dbReference type="Gene3D" id="1.10.357.10">
    <property type="entry name" value="Tetracycline Repressor, domain 2"/>
    <property type="match status" value="1"/>
</dbReference>
<dbReference type="InterPro" id="IPR001647">
    <property type="entry name" value="HTH_TetR"/>
</dbReference>
<dbReference type="AlphaFoldDB" id="A0A2S0KG77"/>
<dbReference type="Proteomes" id="UP000239814">
    <property type="component" value="Chromosome"/>
</dbReference>
<accession>A0A2S0KG77</accession>
<dbReference type="KEGG" id="git:C6V83_10865"/>
<dbReference type="GO" id="GO:0000976">
    <property type="term" value="F:transcription cis-regulatory region binding"/>
    <property type="evidence" value="ECO:0007669"/>
    <property type="project" value="TreeGrafter"/>
</dbReference>